<organism evidence="1 2">
    <name type="scientific">Candidatus Amesbacteria bacterium GW2011_GWA2_47_11b</name>
    <dbReference type="NCBI Taxonomy" id="1618358"/>
    <lineage>
        <taxon>Bacteria</taxon>
        <taxon>Candidatus Amesiibacteriota</taxon>
    </lineage>
</organism>
<dbReference type="STRING" id="1618358.UX80_C0016G0004"/>
<name>A0A0G1RJZ7_9BACT</name>
<dbReference type="Proteomes" id="UP000034307">
    <property type="component" value="Unassembled WGS sequence"/>
</dbReference>
<dbReference type="EMBL" id="LCNO01000016">
    <property type="protein sequence ID" value="KKU57417.1"/>
    <property type="molecule type" value="Genomic_DNA"/>
</dbReference>
<reference evidence="1 2" key="1">
    <citation type="journal article" date="2015" name="Nature">
        <title>rRNA introns, odd ribosomes, and small enigmatic genomes across a large radiation of phyla.</title>
        <authorList>
            <person name="Brown C.T."/>
            <person name="Hug L.A."/>
            <person name="Thomas B.C."/>
            <person name="Sharon I."/>
            <person name="Castelle C.J."/>
            <person name="Singh A."/>
            <person name="Wilkins M.J."/>
            <person name="Williams K.H."/>
            <person name="Banfield J.F."/>
        </authorList>
    </citation>
    <scope>NUCLEOTIDE SEQUENCE [LARGE SCALE GENOMIC DNA]</scope>
</reference>
<dbReference type="AlphaFoldDB" id="A0A0G1RJZ7"/>
<evidence type="ECO:0000313" key="1">
    <source>
        <dbReference type="EMBL" id="KKU57417.1"/>
    </source>
</evidence>
<comment type="caution">
    <text evidence="1">The sequence shown here is derived from an EMBL/GenBank/DDBJ whole genome shotgun (WGS) entry which is preliminary data.</text>
</comment>
<proteinExistence type="predicted"/>
<sequence>MRAEICSRRVEDLSSVLTSMPWLKMAARPAMRVRRTMVAPKRLPKDSWGVPARTELMAIEASGMEVATPKIMKPVMNWESLR</sequence>
<protein>
    <submittedName>
        <fullName evidence="1">Uncharacterized protein</fullName>
    </submittedName>
</protein>
<accession>A0A0G1RJZ7</accession>
<evidence type="ECO:0000313" key="2">
    <source>
        <dbReference type="Proteomes" id="UP000034307"/>
    </source>
</evidence>
<gene>
    <name evidence="1" type="ORF">UX80_C0016G0004</name>
</gene>